<proteinExistence type="predicted"/>
<dbReference type="Proteomes" id="UP000078272">
    <property type="component" value="Unassembled WGS sequence"/>
</dbReference>
<protein>
    <recommendedName>
        <fullName evidence="5">DUF2934 domain-containing protein</fullName>
    </recommendedName>
</protein>
<name>A0A175RPC5_9HYPH</name>
<dbReference type="InterPro" id="IPR021327">
    <property type="entry name" value="DUF2934"/>
</dbReference>
<dbReference type="Pfam" id="PF11154">
    <property type="entry name" value="DUF2934"/>
    <property type="match status" value="1"/>
</dbReference>
<dbReference type="EMBL" id="LDPZ01000010">
    <property type="protein sequence ID" value="KTQ97289.1"/>
    <property type="molecule type" value="Genomic_DNA"/>
</dbReference>
<dbReference type="Proteomes" id="UP000078529">
    <property type="component" value="Unassembled WGS sequence"/>
</dbReference>
<dbReference type="PATRIC" id="fig|401562.3.peg.205"/>
<comment type="caution">
    <text evidence="2">The sequence shown here is derived from an EMBL/GenBank/DDBJ whole genome shotgun (WGS) entry which is preliminary data.</text>
</comment>
<sequence>MVHSDETQMIRDRAYAIWQAEGYPDGRALEHWLMAERQRLASDPSQPWYEANGFEGEIAFMRRMLWSAQPFVAETATYH</sequence>
<dbReference type="AlphaFoldDB" id="A0A175RPC5"/>
<evidence type="ECO:0000313" key="4">
    <source>
        <dbReference type="Proteomes" id="UP000078529"/>
    </source>
</evidence>
<evidence type="ECO:0000313" key="1">
    <source>
        <dbReference type="EMBL" id="KTQ97289.1"/>
    </source>
</evidence>
<evidence type="ECO:0008006" key="5">
    <source>
        <dbReference type="Google" id="ProtNLM"/>
    </source>
</evidence>
<dbReference type="EMBL" id="LDQA01000024">
    <property type="protein sequence ID" value="KTR05556.1"/>
    <property type="molecule type" value="Genomic_DNA"/>
</dbReference>
<organism evidence="2 4">
    <name type="scientific">Aureimonas ureilytica</name>
    <dbReference type="NCBI Taxonomy" id="401562"/>
    <lineage>
        <taxon>Bacteria</taxon>
        <taxon>Pseudomonadati</taxon>
        <taxon>Pseudomonadota</taxon>
        <taxon>Alphaproteobacteria</taxon>
        <taxon>Hyphomicrobiales</taxon>
        <taxon>Aurantimonadaceae</taxon>
        <taxon>Aureimonas</taxon>
    </lineage>
</organism>
<evidence type="ECO:0000313" key="3">
    <source>
        <dbReference type="Proteomes" id="UP000078272"/>
    </source>
</evidence>
<accession>A0A175RPC5</accession>
<keyword evidence="4" id="KW-1185">Reference proteome</keyword>
<dbReference type="OrthoDB" id="9811127at2"/>
<gene>
    <name evidence="1" type="ORF">NS226_04935</name>
    <name evidence="2" type="ORF">NS365_11145</name>
</gene>
<dbReference type="RefSeq" id="WP_058600359.1">
    <property type="nucleotide sequence ID" value="NZ_LDPZ01000010.1"/>
</dbReference>
<reference evidence="3 4" key="1">
    <citation type="journal article" date="2016" name="Front. Microbiol.">
        <title>Genomic Resource of Rice Seed Associated Bacteria.</title>
        <authorList>
            <person name="Midha S."/>
            <person name="Bansal K."/>
            <person name="Sharma S."/>
            <person name="Kumar N."/>
            <person name="Patil P.P."/>
            <person name="Chaudhry V."/>
            <person name="Patil P.B."/>
        </authorList>
    </citation>
    <scope>NUCLEOTIDE SEQUENCE [LARGE SCALE GENOMIC DNA]</scope>
    <source>
        <strain evidence="1 3">NS226</strain>
        <strain evidence="2 4">NS365</strain>
    </source>
</reference>
<evidence type="ECO:0000313" key="2">
    <source>
        <dbReference type="EMBL" id="KTR05556.1"/>
    </source>
</evidence>